<dbReference type="Pfam" id="PF00082">
    <property type="entry name" value="Peptidase_S8"/>
    <property type="match status" value="1"/>
</dbReference>
<evidence type="ECO:0000313" key="2">
    <source>
        <dbReference type="EMBL" id="ENY53707.1"/>
    </source>
</evidence>
<dbReference type="Proteomes" id="UP000013137">
    <property type="component" value="Unassembled WGS sequence"/>
</dbReference>
<feature type="domain" description="Peptidase S8/S53" evidence="1">
    <location>
        <begin position="285"/>
        <end position="534"/>
    </location>
</feature>
<reference evidence="2 3" key="1">
    <citation type="journal article" date="2013" name="Genome Announc.">
        <title>Draft Genome Sequences of Mycoplasma alkalescens, Mycoplasma arginini, and Mycoplasma bovigenitalium, Three Species with Equivocal Pathogenic Status for Cattle.</title>
        <authorList>
            <person name="Manso-Silvan L."/>
            <person name="Tardy F."/>
            <person name="Baranowski E."/>
            <person name="Barre A."/>
            <person name="Blanchard A."/>
            <person name="Breton M."/>
            <person name="Couture C."/>
            <person name="Citti C."/>
            <person name="Dordet-Frisoni E."/>
            <person name="Dupuy V."/>
            <person name="Gaurivaud P."/>
            <person name="Jacob D."/>
            <person name="Lemaitre C."/>
            <person name="Nikolski M."/>
            <person name="Nouvel L.X."/>
            <person name="Poumarat F."/>
            <person name="Thebault P."/>
            <person name="Theil S."/>
            <person name="Thiaucourt F."/>
            <person name="Sirand-Pugnet P."/>
        </authorList>
    </citation>
    <scope>NUCLEOTIDE SEQUENCE [LARGE SCALE GENOMIC DNA]</scope>
    <source>
        <strain evidence="2 3">14918</strain>
    </source>
</reference>
<gene>
    <name evidence="2" type="ORF">MALK_5630</name>
</gene>
<name>N9TZI5_9BACT</name>
<dbReference type="RefSeq" id="WP_002881973.1">
    <property type="nucleotide sequence ID" value="NZ_AMWK01000014.1"/>
</dbReference>
<accession>N9TZI5</accession>
<dbReference type="Gene3D" id="3.40.50.200">
    <property type="entry name" value="Peptidase S8/S53 domain"/>
    <property type="match status" value="1"/>
</dbReference>
<protein>
    <recommendedName>
        <fullName evidence="1">Peptidase S8/S53 domain-containing protein</fullName>
    </recommendedName>
</protein>
<dbReference type="eggNOG" id="COG1404">
    <property type="taxonomic scope" value="Bacteria"/>
</dbReference>
<evidence type="ECO:0000313" key="3">
    <source>
        <dbReference type="Proteomes" id="UP000013137"/>
    </source>
</evidence>
<dbReference type="AlphaFoldDB" id="N9TZI5"/>
<dbReference type="CDD" id="cd04847">
    <property type="entry name" value="Peptidases_S8_Subtilisin_like_2"/>
    <property type="match status" value="1"/>
</dbReference>
<organism evidence="2 3">
    <name type="scientific">Metamycoplasma alkalescens 14918</name>
    <dbReference type="NCBI Taxonomy" id="1188234"/>
    <lineage>
        <taxon>Bacteria</taxon>
        <taxon>Bacillati</taxon>
        <taxon>Mycoplasmatota</taxon>
        <taxon>Mycoplasmoidales</taxon>
        <taxon>Metamycoplasmataceae</taxon>
        <taxon>Metamycoplasma</taxon>
    </lineage>
</organism>
<dbReference type="OrthoDB" id="9759014at2"/>
<dbReference type="SUPFAM" id="SSF52743">
    <property type="entry name" value="Subtilisin-like"/>
    <property type="match status" value="1"/>
</dbReference>
<proteinExistence type="predicted"/>
<dbReference type="InterPro" id="IPR036852">
    <property type="entry name" value="Peptidase_S8/S53_dom_sf"/>
</dbReference>
<dbReference type="GO" id="GO:0004252">
    <property type="term" value="F:serine-type endopeptidase activity"/>
    <property type="evidence" value="ECO:0007669"/>
    <property type="project" value="InterPro"/>
</dbReference>
<comment type="caution">
    <text evidence="2">The sequence shown here is derived from an EMBL/GenBank/DDBJ whole genome shotgun (WGS) entry which is preliminary data.</text>
</comment>
<sequence length="763" mass="87239">MKRNKIIKLTGKFNSAEKRSQPGPVNIRNNSYVKLDNIIKIKEDLEKVIEFWKNFWKNQKLEIKPLVSCYYNDVIAKSNRVKGIFYSDINSNNNAIVGAKFLDEKIGEKLYKKHVIIYLVDMKNLLESKINLEKVIDIIYKNFGDKISHEDIKNINENKYNDIFNLKNSLSKSKFVRIVVDCYYLDGIKVDQDVQDDFVGNSLVTIYKTGTNTRKILDQLKINSLNTLSNDEITLLLTPDNYQVLKKKAPFLIAMGVNDITKFETEDFVQDSKTVLSIKDPENEPIIGVIDTMFDTNTYFSKWVEFHNMLNIPIPLDKKDFIHGTAVSSIIVDGHRLNLDLDDGCGNFRVRHFGVVAGNQGSSYTIINLIEEIIQKNSDIKVWNLSLGSDSEINKNFISIEAAKLDKIQFENDVIFVVSGTNKKVGDSLDKKIGSPADSINSIVVNSVDSKFNPANYSRSGEVLSFFNKPDISYYGGTSKEPIRVCRPDGEAFIQGTSYAAPWIARKLAYLIHKIGFNKEIAKALIIHSAIRSVASLKNLNKKLIGFGVVPIRIEDILSSRHDEIRIVITGITNDYEIYTHNIPVPHDDNVHPFVASATLCYFPNCDRNQGVDYTNTEMDIHFGPVYKKNKKKDIKSINENKQDNDEKISLFEGSARYFFRKWDNIKHIEQYFYTKSGNKRKPKKLGYEGCWGIKIKTKERLNNYDGKGLKFGLVITLKEINGINRLQAFIDSCELDGLWVVEKIDVKNMLDIYEKLDDKLFE</sequence>
<dbReference type="EMBL" id="AMWK01000014">
    <property type="protein sequence ID" value="ENY53707.1"/>
    <property type="molecule type" value="Genomic_DNA"/>
</dbReference>
<dbReference type="GO" id="GO:0006508">
    <property type="term" value="P:proteolysis"/>
    <property type="evidence" value="ECO:0007669"/>
    <property type="project" value="InterPro"/>
</dbReference>
<dbReference type="InterPro" id="IPR034074">
    <property type="entry name" value="Y4bN_pept_dom"/>
</dbReference>
<dbReference type="PATRIC" id="fig|1188234.3.peg.540"/>
<dbReference type="InterPro" id="IPR000209">
    <property type="entry name" value="Peptidase_S8/S53_dom"/>
</dbReference>
<evidence type="ECO:0000259" key="1">
    <source>
        <dbReference type="Pfam" id="PF00082"/>
    </source>
</evidence>
<keyword evidence="3" id="KW-1185">Reference proteome</keyword>